<dbReference type="Proteomes" id="UP000023152">
    <property type="component" value="Unassembled WGS sequence"/>
</dbReference>
<dbReference type="SUPFAM" id="SSF47769">
    <property type="entry name" value="SAM/Pointed domain"/>
    <property type="match status" value="1"/>
</dbReference>
<evidence type="ECO:0000313" key="4">
    <source>
        <dbReference type="Proteomes" id="UP000023152"/>
    </source>
</evidence>
<accession>X6NYU2</accession>
<dbReference type="AlphaFoldDB" id="X6NYU2"/>
<reference evidence="3 4" key="1">
    <citation type="journal article" date="2013" name="Curr. Biol.">
        <title>The Genome of the Foraminiferan Reticulomyxa filosa.</title>
        <authorList>
            <person name="Glockner G."/>
            <person name="Hulsmann N."/>
            <person name="Schleicher M."/>
            <person name="Noegel A.A."/>
            <person name="Eichinger L."/>
            <person name="Gallinger C."/>
            <person name="Pawlowski J."/>
            <person name="Sierra R."/>
            <person name="Euteneuer U."/>
            <person name="Pillet L."/>
            <person name="Moustafa A."/>
            <person name="Platzer M."/>
            <person name="Groth M."/>
            <person name="Szafranski K."/>
            <person name="Schliwa M."/>
        </authorList>
    </citation>
    <scope>NUCLEOTIDE SEQUENCE [LARGE SCALE GENOMIC DNA]</scope>
</reference>
<dbReference type="InterPro" id="IPR013761">
    <property type="entry name" value="SAM/pointed_sf"/>
</dbReference>
<keyword evidence="4" id="KW-1185">Reference proteome</keyword>
<evidence type="ECO:0000259" key="2">
    <source>
        <dbReference type="PROSITE" id="PS50105"/>
    </source>
</evidence>
<dbReference type="PROSITE" id="PS50105">
    <property type="entry name" value="SAM_DOMAIN"/>
    <property type="match status" value="1"/>
</dbReference>
<dbReference type="Pfam" id="PF00536">
    <property type="entry name" value="SAM_1"/>
    <property type="match status" value="1"/>
</dbReference>
<feature type="non-terminal residue" evidence="3">
    <location>
        <position position="1"/>
    </location>
</feature>
<feature type="region of interest" description="Disordered" evidence="1">
    <location>
        <begin position="1"/>
        <end position="22"/>
    </location>
</feature>
<protein>
    <recommendedName>
        <fullName evidence="2">SAM domain-containing protein</fullName>
    </recommendedName>
</protein>
<evidence type="ECO:0000256" key="1">
    <source>
        <dbReference type="SAM" id="MobiDB-lite"/>
    </source>
</evidence>
<proteinExistence type="predicted"/>
<dbReference type="Gene3D" id="1.10.150.50">
    <property type="entry name" value="Transcription Factor, Ets-1"/>
    <property type="match status" value="1"/>
</dbReference>
<organism evidence="3 4">
    <name type="scientific">Reticulomyxa filosa</name>
    <dbReference type="NCBI Taxonomy" id="46433"/>
    <lineage>
        <taxon>Eukaryota</taxon>
        <taxon>Sar</taxon>
        <taxon>Rhizaria</taxon>
        <taxon>Retaria</taxon>
        <taxon>Foraminifera</taxon>
        <taxon>Monothalamids</taxon>
        <taxon>Reticulomyxidae</taxon>
        <taxon>Reticulomyxa</taxon>
    </lineage>
</organism>
<name>X6NYU2_RETFI</name>
<comment type="caution">
    <text evidence="3">The sequence shown here is derived from an EMBL/GenBank/DDBJ whole genome shotgun (WGS) entry which is preliminary data.</text>
</comment>
<dbReference type="EMBL" id="ASPP01005475">
    <property type="protein sequence ID" value="ETO30437.1"/>
    <property type="molecule type" value="Genomic_DNA"/>
</dbReference>
<feature type="domain" description="SAM" evidence="2">
    <location>
        <begin position="223"/>
        <end position="267"/>
    </location>
</feature>
<dbReference type="InterPro" id="IPR001660">
    <property type="entry name" value="SAM"/>
</dbReference>
<evidence type="ECO:0000313" key="3">
    <source>
        <dbReference type="EMBL" id="ETO30437.1"/>
    </source>
</evidence>
<feature type="non-terminal residue" evidence="3">
    <location>
        <position position="311"/>
    </location>
</feature>
<gene>
    <name evidence="3" type="ORF">RFI_06683</name>
</gene>
<sequence length="311" mass="36484">GQTKADNNNNNNKNKNNKMERDKVQIFSNSHQEWYTAEIIDILKDEEGEWLNVVWHRDNGEAMSKQVQRYSTDVRPVQVIFIYTTYVYINLKNVQILLSSFSNTFVTNNGISFAYAYGTAKESESKKQVEEKKVNSKSLEDEIKQRRQGYKRRAPPFARTCTGVLWQYPATQSFRRAKKLDNVEEAEDEVYFQIINFHYFDSFFFFFLRVFDNDDNPSGMEKWNAEQVSTWLKNAGSAYEKYIPKFRSVRGSKLKQMTEDDFCGIGLPKLHAVKLSLEIQKLIDKSIAKVNTLFVVMTYTHTQCIYKKNIY</sequence>